<dbReference type="EMBL" id="GGEC01068892">
    <property type="protein sequence ID" value="MBX49376.1"/>
    <property type="molecule type" value="Transcribed_RNA"/>
</dbReference>
<proteinExistence type="predicted"/>
<dbReference type="AlphaFoldDB" id="A0A2P2P3L5"/>
<organism evidence="1">
    <name type="scientific">Rhizophora mucronata</name>
    <name type="common">Asiatic mangrove</name>
    <dbReference type="NCBI Taxonomy" id="61149"/>
    <lineage>
        <taxon>Eukaryota</taxon>
        <taxon>Viridiplantae</taxon>
        <taxon>Streptophyta</taxon>
        <taxon>Embryophyta</taxon>
        <taxon>Tracheophyta</taxon>
        <taxon>Spermatophyta</taxon>
        <taxon>Magnoliopsida</taxon>
        <taxon>eudicotyledons</taxon>
        <taxon>Gunneridae</taxon>
        <taxon>Pentapetalae</taxon>
        <taxon>rosids</taxon>
        <taxon>fabids</taxon>
        <taxon>Malpighiales</taxon>
        <taxon>Rhizophoraceae</taxon>
        <taxon>Rhizophora</taxon>
    </lineage>
</organism>
<protein>
    <submittedName>
        <fullName evidence="1">Uncharacterized protein</fullName>
    </submittedName>
</protein>
<reference evidence="1" key="1">
    <citation type="submission" date="2018-02" db="EMBL/GenBank/DDBJ databases">
        <title>Rhizophora mucronata_Transcriptome.</title>
        <authorList>
            <person name="Meera S.P."/>
            <person name="Sreeshan A."/>
            <person name="Augustine A."/>
        </authorList>
    </citation>
    <scope>NUCLEOTIDE SEQUENCE</scope>
    <source>
        <tissue evidence="1">Leaf</tissue>
    </source>
</reference>
<name>A0A2P2P3L5_RHIMU</name>
<sequence>MLIILYKGSIRKEDAKEASRTIGDGMFSILLAPAFLRRTIWQCSKWPQNYHHPWQHYKLILPHTHNI</sequence>
<evidence type="ECO:0000313" key="1">
    <source>
        <dbReference type="EMBL" id="MBX49376.1"/>
    </source>
</evidence>
<accession>A0A2P2P3L5</accession>